<dbReference type="EMBL" id="JADIMD010000106">
    <property type="protein sequence ID" value="MBO8475047.1"/>
    <property type="molecule type" value="Genomic_DNA"/>
</dbReference>
<feature type="non-terminal residue" evidence="2">
    <location>
        <position position="1"/>
    </location>
</feature>
<reference evidence="2" key="1">
    <citation type="submission" date="2020-10" db="EMBL/GenBank/DDBJ databases">
        <authorList>
            <person name="Gilroy R."/>
        </authorList>
    </citation>
    <scope>NUCLEOTIDE SEQUENCE</scope>
    <source>
        <strain evidence="2">B1-13419</strain>
    </source>
</reference>
<evidence type="ECO:0000259" key="1">
    <source>
        <dbReference type="Pfam" id="PF08291"/>
    </source>
</evidence>
<dbReference type="Gene3D" id="3.30.1380.10">
    <property type="match status" value="1"/>
</dbReference>
<dbReference type="AlphaFoldDB" id="A0A9D9IMM0"/>
<dbReference type="Pfam" id="PF08291">
    <property type="entry name" value="Peptidase_M15_3"/>
    <property type="match status" value="1"/>
</dbReference>
<organism evidence="2 3">
    <name type="scientific">Candidatus Cryptobacteroides faecigallinarum</name>
    <dbReference type="NCBI Taxonomy" id="2840763"/>
    <lineage>
        <taxon>Bacteria</taxon>
        <taxon>Pseudomonadati</taxon>
        <taxon>Bacteroidota</taxon>
        <taxon>Bacteroidia</taxon>
        <taxon>Bacteroidales</taxon>
        <taxon>Candidatus Cryptobacteroides</taxon>
    </lineage>
</organism>
<dbReference type="SUPFAM" id="SSF55166">
    <property type="entry name" value="Hedgehog/DD-peptidase"/>
    <property type="match status" value="1"/>
</dbReference>
<sequence length="151" mass="17145">RYSNAMKNDRISRNFTYSEFERSDTAALHGIDNAIPDDRIRRAVRLLVGNVLQPLRDAMRVPLHINSGYRSSALNTLLRGARNSQHTKGEAADIAAADPLLLAQTVIRNRLPFDQMILYSTFVHISHKPDGPQRGQILYDSTYKEHYPDTL</sequence>
<name>A0A9D9IMM0_9BACT</name>
<dbReference type="Proteomes" id="UP000823757">
    <property type="component" value="Unassembled WGS sequence"/>
</dbReference>
<accession>A0A9D9IMM0</accession>
<proteinExistence type="predicted"/>
<evidence type="ECO:0000313" key="2">
    <source>
        <dbReference type="EMBL" id="MBO8475047.1"/>
    </source>
</evidence>
<dbReference type="InterPro" id="IPR013230">
    <property type="entry name" value="Peptidase_M15A_C"/>
</dbReference>
<comment type="caution">
    <text evidence="2">The sequence shown here is derived from an EMBL/GenBank/DDBJ whole genome shotgun (WGS) entry which is preliminary data.</text>
</comment>
<protein>
    <recommendedName>
        <fullName evidence="1">Peptidase M15A C-terminal domain-containing protein</fullName>
    </recommendedName>
</protein>
<reference evidence="2" key="2">
    <citation type="journal article" date="2021" name="PeerJ">
        <title>Extensive microbial diversity within the chicken gut microbiome revealed by metagenomics and culture.</title>
        <authorList>
            <person name="Gilroy R."/>
            <person name="Ravi A."/>
            <person name="Getino M."/>
            <person name="Pursley I."/>
            <person name="Horton D.L."/>
            <person name="Alikhan N.F."/>
            <person name="Baker D."/>
            <person name="Gharbi K."/>
            <person name="Hall N."/>
            <person name="Watson M."/>
            <person name="Adriaenssens E.M."/>
            <person name="Foster-Nyarko E."/>
            <person name="Jarju S."/>
            <person name="Secka A."/>
            <person name="Antonio M."/>
            <person name="Oren A."/>
            <person name="Chaudhuri R.R."/>
            <person name="La Ragione R."/>
            <person name="Hildebrand F."/>
            <person name="Pallen M.J."/>
        </authorList>
    </citation>
    <scope>NUCLEOTIDE SEQUENCE</scope>
    <source>
        <strain evidence="2">B1-13419</strain>
    </source>
</reference>
<evidence type="ECO:0000313" key="3">
    <source>
        <dbReference type="Proteomes" id="UP000823757"/>
    </source>
</evidence>
<gene>
    <name evidence="2" type="ORF">IAB91_07145</name>
</gene>
<dbReference type="InterPro" id="IPR009045">
    <property type="entry name" value="Zn_M74/Hedgehog-like"/>
</dbReference>
<feature type="domain" description="Peptidase M15A C-terminal" evidence="1">
    <location>
        <begin position="14"/>
        <end position="126"/>
    </location>
</feature>